<dbReference type="RefSeq" id="WP_100093767.1">
    <property type="nucleotide sequence ID" value="NZ_JABWMH010000003.1"/>
</dbReference>
<evidence type="ECO:0000313" key="2">
    <source>
        <dbReference type="Proteomes" id="UP000652427"/>
    </source>
</evidence>
<comment type="caution">
    <text evidence="1">The sequence shown here is derived from an EMBL/GenBank/DDBJ whole genome shotgun (WGS) entry which is preliminary data.</text>
</comment>
<protein>
    <submittedName>
        <fullName evidence="1">Uncharacterized protein</fullName>
    </submittedName>
</protein>
<reference evidence="1 2" key="1">
    <citation type="submission" date="2020-06" db="EMBL/GenBank/DDBJ databases">
        <authorList>
            <person name="Kim S.-J."/>
            <person name="Park S.-J."/>
        </authorList>
    </citation>
    <scope>NUCLEOTIDE SEQUENCE [LARGE SCALE GENOMIC DNA]</scope>
    <source>
        <strain evidence="1 2">SW-151</strain>
    </source>
</reference>
<gene>
    <name evidence="1" type="ORF">HUO14_10415</name>
</gene>
<keyword evidence="2" id="KW-1185">Reference proteome</keyword>
<proteinExistence type="predicted"/>
<accession>A0ABX2N3N5</accession>
<dbReference type="Proteomes" id="UP000652427">
    <property type="component" value="Unassembled WGS sequence"/>
</dbReference>
<sequence>MTDKKDAELYRDPYRALSRWDNEGGAQTEEDNRTSEYPHIGNAELVQLRVRVIALENIVLALLSESPDKTHEKVRALAELISPREDATQHPLTTEAVSHMNRFADRAARFRSEWR</sequence>
<dbReference type="EMBL" id="JABWMH010000003">
    <property type="protein sequence ID" value="NVD28315.1"/>
    <property type="molecule type" value="Genomic_DNA"/>
</dbReference>
<name>A0ABX2N3N5_9SPHN</name>
<organism evidence="1 2">
    <name type="scientific">Parasphingorhabdus flavimaris</name>
    <dbReference type="NCBI Taxonomy" id="266812"/>
    <lineage>
        <taxon>Bacteria</taxon>
        <taxon>Pseudomonadati</taxon>
        <taxon>Pseudomonadota</taxon>
        <taxon>Alphaproteobacteria</taxon>
        <taxon>Sphingomonadales</taxon>
        <taxon>Sphingomonadaceae</taxon>
        <taxon>Parasphingorhabdus</taxon>
    </lineage>
</organism>
<evidence type="ECO:0000313" key="1">
    <source>
        <dbReference type="EMBL" id="NVD28315.1"/>
    </source>
</evidence>